<dbReference type="InParanoid" id="C5KAU8"/>
<feature type="region of interest" description="Disordered" evidence="1">
    <location>
        <begin position="154"/>
        <end position="204"/>
    </location>
</feature>
<feature type="compositionally biased region" description="Pro residues" evidence="1">
    <location>
        <begin position="67"/>
        <end position="78"/>
    </location>
</feature>
<proteinExistence type="predicted"/>
<evidence type="ECO:0000313" key="2">
    <source>
        <dbReference type="EMBL" id="EER18274.1"/>
    </source>
</evidence>
<dbReference type="OMA" id="CHETILT"/>
<keyword evidence="3" id="KW-1185">Reference proteome</keyword>
<dbReference type="GeneID" id="9048928"/>
<dbReference type="AlphaFoldDB" id="C5KAU8"/>
<sequence>MGSPDRLKTSLKNSEKDKVLGRRYRVVGGEWQNSNDAGPSVADHCRDGGKASKAGTTPYGVREELPCQPPPLPLPPPQTEQWPGSSALTPLKVKPVGDRQYADDVRSSVSTAATTESSCGTRAIVIPWQPRRAQPLKAEGGMVRRFDDAVVANEAGGGRAAPEKKRKKKRRGKPKPKEGNNGIDSDWEWNDAQVGHTDGGMPDEAERTCPVRGCHETILTLNLDSHILARHQGSSHAADIRRRYENERAFRERKEKPAEERPRIAGVRCPTPLVGILLAHGSTSLVSANYRPHPEIEKALAEVGPEQRQQAQQDWTLARICARLVCSCRIERIGKMRERSLVELLGRVHQSVTSNLPKSKRNGKLGPIKEAMCKTYRQRTLSVDLRATVLLLWRYSEKLT</sequence>
<evidence type="ECO:0000256" key="1">
    <source>
        <dbReference type="SAM" id="MobiDB-lite"/>
    </source>
</evidence>
<dbReference type="OrthoDB" id="447937at2759"/>
<name>C5KAU8_PERM5</name>
<dbReference type="RefSeq" id="XP_002786478.1">
    <property type="nucleotide sequence ID" value="XM_002786432.1"/>
</dbReference>
<gene>
    <name evidence="2" type="ORF">Pmar_PMAR005179</name>
</gene>
<organism evidence="3">
    <name type="scientific">Perkinsus marinus (strain ATCC 50983 / TXsc)</name>
    <dbReference type="NCBI Taxonomy" id="423536"/>
    <lineage>
        <taxon>Eukaryota</taxon>
        <taxon>Sar</taxon>
        <taxon>Alveolata</taxon>
        <taxon>Perkinsozoa</taxon>
        <taxon>Perkinsea</taxon>
        <taxon>Perkinsida</taxon>
        <taxon>Perkinsidae</taxon>
        <taxon>Perkinsus</taxon>
    </lineage>
</organism>
<dbReference type="EMBL" id="GG671811">
    <property type="protein sequence ID" value="EER18274.1"/>
    <property type="molecule type" value="Genomic_DNA"/>
</dbReference>
<protein>
    <submittedName>
        <fullName evidence="2">Uncharacterized protein</fullName>
    </submittedName>
</protein>
<accession>C5KAU8</accession>
<reference evidence="2 3" key="1">
    <citation type="submission" date="2008-07" db="EMBL/GenBank/DDBJ databases">
        <authorList>
            <person name="El-Sayed N."/>
            <person name="Caler E."/>
            <person name="Inman J."/>
            <person name="Amedeo P."/>
            <person name="Hass B."/>
            <person name="Wortman J."/>
        </authorList>
    </citation>
    <scope>NUCLEOTIDE SEQUENCE [LARGE SCALE GENOMIC DNA]</scope>
    <source>
        <strain evidence="3">ATCC 50983 / TXsc</strain>
    </source>
</reference>
<evidence type="ECO:0000313" key="3">
    <source>
        <dbReference type="Proteomes" id="UP000007800"/>
    </source>
</evidence>
<feature type="compositionally biased region" description="Basic residues" evidence="1">
    <location>
        <begin position="164"/>
        <end position="174"/>
    </location>
</feature>
<feature type="region of interest" description="Disordered" evidence="1">
    <location>
        <begin position="30"/>
        <end position="102"/>
    </location>
</feature>
<dbReference type="Proteomes" id="UP000007800">
    <property type="component" value="Unassembled WGS sequence"/>
</dbReference>